<dbReference type="InterPro" id="IPR059226">
    <property type="entry name" value="Choice_anch_Q_dom"/>
</dbReference>
<dbReference type="InterPro" id="IPR052052">
    <property type="entry name" value="Polysaccharide_Lyase_9"/>
</dbReference>
<dbReference type="OrthoDB" id="9765222at2"/>
<comment type="subcellular location">
    <subcellularLocation>
        <location evidence="1">Secreted</location>
    </subcellularLocation>
</comment>
<evidence type="ECO:0000313" key="5">
    <source>
        <dbReference type="EMBL" id="RZU53405.1"/>
    </source>
</evidence>
<keyword evidence="2" id="KW-0964">Secreted</keyword>
<organism evidence="5 6">
    <name type="scientific">Krasilnikovia cinnamomea</name>
    <dbReference type="NCBI Taxonomy" id="349313"/>
    <lineage>
        <taxon>Bacteria</taxon>
        <taxon>Bacillati</taxon>
        <taxon>Actinomycetota</taxon>
        <taxon>Actinomycetes</taxon>
        <taxon>Micromonosporales</taxon>
        <taxon>Micromonosporaceae</taxon>
        <taxon>Krasilnikovia</taxon>
    </lineage>
</organism>
<dbReference type="GO" id="GO:0005576">
    <property type="term" value="C:extracellular region"/>
    <property type="evidence" value="ECO:0007669"/>
    <property type="project" value="UniProtKB-SubCell"/>
</dbReference>
<gene>
    <name evidence="5" type="ORF">EV385_5329</name>
</gene>
<dbReference type="Gene3D" id="2.160.20.10">
    <property type="entry name" value="Single-stranded right-handed beta-helix, Pectin lyase-like"/>
    <property type="match status" value="1"/>
</dbReference>
<feature type="compositionally biased region" description="Low complexity" evidence="4">
    <location>
        <begin position="173"/>
        <end position="182"/>
    </location>
</feature>
<evidence type="ECO:0000256" key="4">
    <source>
        <dbReference type="SAM" id="MobiDB-lite"/>
    </source>
</evidence>
<dbReference type="PANTHER" id="PTHR40088:SF2">
    <property type="entry name" value="SECRETED SUGAR HYDROLASE"/>
    <property type="match status" value="1"/>
</dbReference>
<protein>
    <submittedName>
        <fullName evidence="5">Uncharacterized protein</fullName>
    </submittedName>
</protein>
<dbReference type="RefSeq" id="WP_130511896.1">
    <property type="nucleotide sequence ID" value="NZ_SHKY01000001.1"/>
</dbReference>
<evidence type="ECO:0000256" key="2">
    <source>
        <dbReference type="ARBA" id="ARBA00022525"/>
    </source>
</evidence>
<proteinExistence type="predicted"/>
<dbReference type="NCBIfam" id="NF041518">
    <property type="entry name" value="choice_anch_Q"/>
    <property type="match status" value="1"/>
</dbReference>
<dbReference type="GO" id="GO:0016837">
    <property type="term" value="F:carbon-oxygen lyase activity, acting on polysaccharides"/>
    <property type="evidence" value="ECO:0007669"/>
    <property type="project" value="TreeGrafter"/>
</dbReference>
<evidence type="ECO:0000256" key="3">
    <source>
        <dbReference type="ARBA" id="ARBA00022729"/>
    </source>
</evidence>
<dbReference type="PROSITE" id="PS51318">
    <property type="entry name" value="TAT"/>
    <property type="match status" value="1"/>
</dbReference>
<dbReference type="SMART" id="SM00710">
    <property type="entry name" value="PbH1"/>
    <property type="match status" value="6"/>
</dbReference>
<feature type="region of interest" description="Disordered" evidence="4">
    <location>
        <begin position="576"/>
        <end position="634"/>
    </location>
</feature>
<dbReference type="InterPro" id="IPR006311">
    <property type="entry name" value="TAT_signal"/>
</dbReference>
<feature type="region of interest" description="Disordered" evidence="4">
    <location>
        <begin position="164"/>
        <end position="211"/>
    </location>
</feature>
<evidence type="ECO:0000256" key="1">
    <source>
        <dbReference type="ARBA" id="ARBA00004613"/>
    </source>
</evidence>
<accession>A0A4Q7ZSB9</accession>
<evidence type="ECO:0000313" key="6">
    <source>
        <dbReference type="Proteomes" id="UP000292564"/>
    </source>
</evidence>
<comment type="caution">
    <text evidence="5">The sequence shown here is derived from an EMBL/GenBank/DDBJ whole genome shotgun (WGS) entry which is preliminary data.</text>
</comment>
<dbReference type="AlphaFoldDB" id="A0A4Q7ZSB9"/>
<dbReference type="InterPro" id="IPR011050">
    <property type="entry name" value="Pectin_lyase_fold/virulence"/>
</dbReference>
<keyword evidence="3" id="KW-0732">Signal</keyword>
<reference evidence="5 6" key="1">
    <citation type="submission" date="2019-02" db="EMBL/GenBank/DDBJ databases">
        <title>Sequencing the genomes of 1000 actinobacteria strains.</title>
        <authorList>
            <person name="Klenk H.-P."/>
        </authorList>
    </citation>
    <scope>NUCLEOTIDE SEQUENCE [LARGE SCALE GENOMIC DNA]</scope>
    <source>
        <strain evidence="5 6">DSM 45162</strain>
    </source>
</reference>
<sequence length="634" mass="66451">MPVPHHAITGAAGPRRRRRLLITAAVLAAVATLGATARTVAFAGDKPAVNSVVLLDATSNQRIAGRAPLGAEETVDLAALRTRELSVQALTSGQVGSVRFEVDGRTTRIENHLPYVLNGDAAKGTDFLPWRPAPGRHRLVITPYSKDGAKGRSGDPVRITLVVTDGRSSVPEATKPTPTKPTAKPDKTSPASTPPAPPGATGLPVGRIAGAGIGGPTWSAGQLAPTQGGRHLYVSGNGNDKADGRTPATALRTLQRAAGMTRPGDTVVIGNGTYSAPGRQFVLGIDRSGTADKWITYAAAPGATPKIKAAGWQGIAVNARYITVAGLTVQGPTDLLTDRQKDAARKGDLKDPMINTSCIAVSEPFGGGESTYPHHVRIHGNTVSDCPLVGIGALRADYVEVTNNLAFGNANWSPFGGSGISLFQAWNSDNSTGIKMIVRGNVTRDNGSFVKCKCSRFTKITDGNGIIVDSFDNKESKVKIPYRGRTLVENNITYNNGARGINVFHSDHVSVVNNTVYHNGAQPSIRNNLDVNKANDVQVVNNILVSGRGDITAATASSTARVTFDSNLIVGRTNISDPRRLTGDPKLANPAKDDFRLKKGSPAIDSGTGSIAARTDASTASRTGPVDRGALEFR</sequence>
<dbReference type="InterPro" id="IPR006626">
    <property type="entry name" value="PbH1"/>
</dbReference>
<name>A0A4Q7ZSB9_9ACTN</name>
<dbReference type="EMBL" id="SHKY01000001">
    <property type="protein sequence ID" value="RZU53405.1"/>
    <property type="molecule type" value="Genomic_DNA"/>
</dbReference>
<dbReference type="Proteomes" id="UP000292564">
    <property type="component" value="Unassembled WGS sequence"/>
</dbReference>
<dbReference type="PANTHER" id="PTHR40088">
    <property type="entry name" value="PECTATE LYASE (EUROFUNG)"/>
    <property type="match status" value="1"/>
</dbReference>
<keyword evidence="6" id="KW-1185">Reference proteome</keyword>
<feature type="compositionally biased region" description="Low complexity" evidence="4">
    <location>
        <begin position="612"/>
        <end position="623"/>
    </location>
</feature>
<dbReference type="SUPFAM" id="SSF51126">
    <property type="entry name" value="Pectin lyase-like"/>
    <property type="match status" value="1"/>
</dbReference>
<dbReference type="InterPro" id="IPR012334">
    <property type="entry name" value="Pectin_lyas_fold"/>
</dbReference>